<evidence type="ECO:0000256" key="1">
    <source>
        <dbReference type="ARBA" id="ARBA00009902"/>
    </source>
</evidence>
<evidence type="ECO:0000256" key="2">
    <source>
        <dbReference type="ARBA" id="ARBA00022801"/>
    </source>
</evidence>
<dbReference type="PROSITE" id="PS00609">
    <property type="entry name" value="GLYCOSYL_HYDROL_F32"/>
    <property type="match status" value="1"/>
</dbReference>
<dbReference type="PANTHER" id="PTHR43101:SF1">
    <property type="entry name" value="BETA-FRUCTOSIDASE"/>
    <property type="match status" value="1"/>
</dbReference>
<dbReference type="Proteomes" id="UP000655094">
    <property type="component" value="Unassembled WGS sequence"/>
</dbReference>
<organism evidence="5 6">
    <name type="scientific">Klebsiella pneumoniae</name>
    <dbReference type="NCBI Taxonomy" id="573"/>
    <lineage>
        <taxon>Bacteria</taxon>
        <taxon>Pseudomonadati</taxon>
        <taxon>Pseudomonadota</taxon>
        <taxon>Gammaproteobacteria</taxon>
        <taxon>Enterobacterales</taxon>
        <taxon>Enterobacteriaceae</taxon>
        <taxon>Klebsiella/Raoultella group</taxon>
        <taxon>Klebsiella</taxon>
        <taxon>Klebsiella pneumoniae complex</taxon>
    </lineage>
</organism>
<evidence type="ECO:0000313" key="6">
    <source>
        <dbReference type="Proteomes" id="UP000655094"/>
    </source>
</evidence>
<dbReference type="InterPro" id="IPR018053">
    <property type="entry name" value="Glyco_hydro_32_AS"/>
</dbReference>
<comment type="similarity">
    <text evidence="1">Belongs to the glycosyl hydrolase 32 family.</text>
</comment>
<evidence type="ECO:0000313" key="5">
    <source>
        <dbReference type="EMBL" id="GHK53577.1"/>
    </source>
</evidence>
<comment type="caution">
    <text evidence="5">The sequence shown here is derived from an EMBL/GenBank/DDBJ whole genome shotgun (WGS) entry which is preliminary data.</text>
</comment>
<dbReference type="PANTHER" id="PTHR43101">
    <property type="entry name" value="BETA-FRUCTOSIDASE"/>
    <property type="match status" value="1"/>
</dbReference>
<dbReference type="GO" id="GO:0005975">
    <property type="term" value="P:carbohydrate metabolic process"/>
    <property type="evidence" value="ECO:0007669"/>
    <property type="project" value="InterPro"/>
</dbReference>
<proteinExistence type="inferred from homology"/>
<dbReference type="Pfam" id="PF00251">
    <property type="entry name" value="Glyco_hydro_32N"/>
    <property type="match status" value="1"/>
</dbReference>
<dbReference type="InterPro" id="IPR013148">
    <property type="entry name" value="Glyco_hydro_32_N"/>
</dbReference>
<evidence type="ECO:0000259" key="4">
    <source>
        <dbReference type="Pfam" id="PF00251"/>
    </source>
</evidence>
<protein>
    <recommendedName>
        <fullName evidence="4">Glycosyl hydrolase family 32 N-terminal domain-containing protein</fullName>
    </recommendedName>
</protein>
<dbReference type="InterPro" id="IPR051214">
    <property type="entry name" value="GH32_Enzymes"/>
</dbReference>
<dbReference type="GO" id="GO:0004553">
    <property type="term" value="F:hydrolase activity, hydrolyzing O-glycosyl compounds"/>
    <property type="evidence" value="ECO:0007669"/>
    <property type="project" value="InterPro"/>
</dbReference>
<accession>A0A919LZJ4</accession>
<keyword evidence="3" id="KW-0326">Glycosidase</keyword>
<reference evidence="5" key="1">
    <citation type="submission" date="2020-10" db="EMBL/GenBank/DDBJ databases">
        <title>Genome Sequence of ESBL Producing Zambian Clinical Strains.</title>
        <authorList>
            <person name="Shawa M."/>
            <person name="Furuta Y."/>
            <person name="Simbotwe M."/>
            <person name="Mulenga E."/>
            <person name="Mubanga M."/>
            <person name="Mulenga G."/>
            <person name="Kaile C."/>
            <person name="Zorigt T."/>
            <person name="Hang'ombe B."/>
            <person name="Higashi H."/>
        </authorList>
    </citation>
    <scope>NUCLEOTIDE SEQUENCE</scope>
    <source>
        <strain evidence="5">Zam_UTH_09</strain>
    </source>
</reference>
<gene>
    <name evidence="5" type="ORF">KPZU09_33130</name>
</gene>
<keyword evidence="2" id="KW-0378">Hydrolase</keyword>
<dbReference type="SUPFAM" id="SSF75005">
    <property type="entry name" value="Arabinanase/levansucrase/invertase"/>
    <property type="match status" value="1"/>
</dbReference>
<evidence type="ECO:0000256" key="3">
    <source>
        <dbReference type="ARBA" id="ARBA00023295"/>
    </source>
</evidence>
<dbReference type="Gene3D" id="2.115.10.20">
    <property type="entry name" value="Glycosyl hydrolase domain, family 43"/>
    <property type="match status" value="1"/>
</dbReference>
<name>A0A919LZJ4_KLEPN</name>
<feature type="domain" description="Glycosyl hydrolase family 32 N-terminal" evidence="4">
    <location>
        <begin position="31"/>
        <end position="120"/>
    </location>
</feature>
<dbReference type="AlphaFoldDB" id="A0A919LZJ4"/>
<sequence length="160" mass="17810">MSLPSRLPAILQAVMQGQPQALADSHYPQWHLAPVNGLLNDPNGFCQVAGRYHLFYQWNPLACDHTYKCWGHWSSADLLHWRHEPIALMPDEEYDRNGCYSGSAVEFEGALTLCYTGNVKFPDGGRTAAMSGDPECRWHLPQAGAGAAAARRLYRPCARP</sequence>
<dbReference type="InterPro" id="IPR023296">
    <property type="entry name" value="Glyco_hydro_beta-prop_sf"/>
</dbReference>
<dbReference type="EMBL" id="BNFF01000001">
    <property type="protein sequence ID" value="GHK53577.1"/>
    <property type="molecule type" value="Genomic_DNA"/>
</dbReference>